<dbReference type="Proteomes" id="UP000544331">
    <property type="component" value="Unassembled WGS sequence"/>
</dbReference>
<proteinExistence type="predicted"/>
<evidence type="ECO:0000313" key="2">
    <source>
        <dbReference type="Proteomes" id="UP000544331"/>
    </source>
</evidence>
<dbReference type="AlphaFoldDB" id="A0A8H5YKX6"/>
<accession>A0A8H5YKX6</accession>
<sequence>MLRDTPQSIISVANHKKPDFLPDTAWNLLGNPMSWGKLSWLFLAQACTMIPDPDGFKGWAVSTFAANLQATDDRDYIYGLLGVSGIPVTPDYSPKNTTSQVYTNPLAFLSLAGTGKHGHSDLPTWVPDYRKRRKASPPWRYSASNFRSADQGDSTSSPAHRACYPYVADETQSLFSWGKDMGHITLFTNCRHDSDPQILASFMSFANSFTTRTSKYVTGIPAAQAIIRLLSLDKTKKDCQDLVDNAMNLAMLITYLNMPKSQTVTKTWSSNWDHDLLNMAFSPSELAPMKVGLNVPEELSSWSLERRREAVSGIMTVLYNYKFFETNRGYLGAVDFDILEGDRLCTL</sequence>
<gene>
    <name evidence="1" type="ORF">FMUND_8046</name>
</gene>
<dbReference type="OrthoDB" id="2157530at2759"/>
<evidence type="ECO:0000313" key="1">
    <source>
        <dbReference type="EMBL" id="KAF5713196.1"/>
    </source>
</evidence>
<keyword evidence="2" id="KW-1185">Reference proteome</keyword>
<name>A0A8H5YKX6_9HYPO</name>
<protein>
    <submittedName>
        <fullName evidence="1">Heterokaryon incompatibility (Het-6OR allele)</fullName>
    </submittedName>
</protein>
<comment type="caution">
    <text evidence="1">The sequence shown here is derived from an EMBL/GenBank/DDBJ whole genome shotgun (WGS) entry which is preliminary data.</text>
</comment>
<reference evidence="1 2" key="1">
    <citation type="submission" date="2020-05" db="EMBL/GenBank/DDBJ databases">
        <title>Identification and distribution of gene clusters putatively required for synthesis of sphingolipid metabolism inhibitors in phylogenetically diverse species of the filamentous fungus Fusarium.</title>
        <authorList>
            <person name="Kim H.-S."/>
            <person name="Busman M."/>
            <person name="Brown D.W."/>
            <person name="Divon H."/>
            <person name="Uhlig S."/>
            <person name="Proctor R.H."/>
        </authorList>
    </citation>
    <scope>NUCLEOTIDE SEQUENCE [LARGE SCALE GENOMIC DNA]</scope>
    <source>
        <strain evidence="1 2">NRRL 66235</strain>
    </source>
</reference>
<organism evidence="1 2">
    <name type="scientific">Fusarium mundagurra</name>
    <dbReference type="NCBI Taxonomy" id="1567541"/>
    <lineage>
        <taxon>Eukaryota</taxon>
        <taxon>Fungi</taxon>
        <taxon>Dikarya</taxon>
        <taxon>Ascomycota</taxon>
        <taxon>Pezizomycotina</taxon>
        <taxon>Sordariomycetes</taxon>
        <taxon>Hypocreomycetidae</taxon>
        <taxon>Hypocreales</taxon>
        <taxon>Nectriaceae</taxon>
        <taxon>Fusarium</taxon>
        <taxon>Fusarium fujikuroi species complex</taxon>
    </lineage>
</organism>
<dbReference type="EMBL" id="JAAOAN010000267">
    <property type="protein sequence ID" value="KAF5713196.1"/>
    <property type="molecule type" value="Genomic_DNA"/>
</dbReference>